<organism evidence="3 4">
    <name type="scientific">Halobellus salinus</name>
    <dbReference type="NCBI Taxonomy" id="931585"/>
    <lineage>
        <taxon>Archaea</taxon>
        <taxon>Methanobacteriati</taxon>
        <taxon>Methanobacteriota</taxon>
        <taxon>Stenosarchaea group</taxon>
        <taxon>Halobacteria</taxon>
        <taxon>Halobacteriales</taxon>
        <taxon>Haloferacaceae</taxon>
        <taxon>Halobellus</taxon>
    </lineage>
</organism>
<dbReference type="OrthoDB" id="105697at2157"/>
<name>A0A830E856_9EURY</name>
<dbReference type="InterPro" id="IPR006015">
    <property type="entry name" value="Universal_stress_UspA"/>
</dbReference>
<evidence type="ECO:0000256" key="1">
    <source>
        <dbReference type="ARBA" id="ARBA00008791"/>
    </source>
</evidence>
<protein>
    <submittedName>
        <fullName evidence="3">Universal stress protein UspA</fullName>
    </submittedName>
</protein>
<dbReference type="Pfam" id="PF00582">
    <property type="entry name" value="Usp"/>
    <property type="match status" value="1"/>
</dbReference>
<dbReference type="EMBL" id="BMOC01000002">
    <property type="protein sequence ID" value="GGI99433.1"/>
    <property type="molecule type" value="Genomic_DNA"/>
</dbReference>
<gene>
    <name evidence="3" type="ORF">GCM10008995_06660</name>
</gene>
<dbReference type="PANTHER" id="PTHR46268:SF6">
    <property type="entry name" value="UNIVERSAL STRESS PROTEIN UP12"/>
    <property type="match status" value="1"/>
</dbReference>
<accession>A0A830E856</accession>
<dbReference type="PANTHER" id="PTHR46268">
    <property type="entry name" value="STRESS RESPONSE PROTEIN NHAX"/>
    <property type="match status" value="1"/>
</dbReference>
<dbReference type="Proteomes" id="UP000653099">
    <property type="component" value="Unassembled WGS sequence"/>
</dbReference>
<feature type="domain" description="UspA" evidence="2">
    <location>
        <begin position="1"/>
        <end position="137"/>
    </location>
</feature>
<keyword evidence="4" id="KW-1185">Reference proteome</keyword>
<dbReference type="InterPro" id="IPR006016">
    <property type="entry name" value="UspA"/>
</dbReference>
<dbReference type="AlphaFoldDB" id="A0A830E856"/>
<sequence length="141" mass="14888">MYETIVVPTDGSSQSDAAVDHAVELARHHGSEIHVVYVADSNRDSLTTQGGEVVDALEQEGEQVVSEAVDRADAGTDISGDVLTGDPVETILDYAHSVGSGLIVMGTAGRRGLDRFLLGSTTERVVRLSSVPVLTVRAQEE</sequence>
<dbReference type="SUPFAM" id="SSF52402">
    <property type="entry name" value="Adenine nucleotide alpha hydrolases-like"/>
    <property type="match status" value="1"/>
</dbReference>
<comment type="similarity">
    <text evidence="1">Belongs to the universal stress protein A family.</text>
</comment>
<reference evidence="3" key="2">
    <citation type="submission" date="2020-09" db="EMBL/GenBank/DDBJ databases">
        <authorList>
            <person name="Sun Q."/>
            <person name="Ohkuma M."/>
        </authorList>
    </citation>
    <scope>NUCLEOTIDE SEQUENCE</scope>
    <source>
        <strain evidence="3">JCM 14359</strain>
    </source>
</reference>
<comment type="caution">
    <text evidence="3">The sequence shown here is derived from an EMBL/GenBank/DDBJ whole genome shotgun (WGS) entry which is preliminary data.</text>
</comment>
<proteinExistence type="inferred from homology"/>
<dbReference type="RefSeq" id="WP_188785963.1">
    <property type="nucleotide sequence ID" value="NZ_BMOC01000002.1"/>
</dbReference>
<dbReference type="CDD" id="cd00293">
    <property type="entry name" value="USP-like"/>
    <property type="match status" value="1"/>
</dbReference>
<dbReference type="PRINTS" id="PR01438">
    <property type="entry name" value="UNVRSLSTRESS"/>
</dbReference>
<dbReference type="Gene3D" id="3.40.50.620">
    <property type="entry name" value="HUPs"/>
    <property type="match status" value="1"/>
</dbReference>
<reference evidence="3" key="1">
    <citation type="journal article" date="2014" name="Int. J. Syst. Evol. Microbiol.">
        <title>Complete genome sequence of Corynebacterium casei LMG S-19264T (=DSM 44701T), isolated from a smear-ripened cheese.</title>
        <authorList>
            <consortium name="US DOE Joint Genome Institute (JGI-PGF)"/>
            <person name="Walter F."/>
            <person name="Albersmeier A."/>
            <person name="Kalinowski J."/>
            <person name="Ruckert C."/>
        </authorList>
    </citation>
    <scope>NUCLEOTIDE SEQUENCE</scope>
    <source>
        <strain evidence="3">JCM 14359</strain>
    </source>
</reference>
<dbReference type="InterPro" id="IPR014729">
    <property type="entry name" value="Rossmann-like_a/b/a_fold"/>
</dbReference>
<evidence type="ECO:0000259" key="2">
    <source>
        <dbReference type="Pfam" id="PF00582"/>
    </source>
</evidence>
<evidence type="ECO:0000313" key="4">
    <source>
        <dbReference type="Proteomes" id="UP000653099"/>
    </source>
</evidence>
<evidence type="ECO:0000313" key="3">
    <source>
        <dbReference type="EMBL" id="GGI99433.1"/>
    </source>
</evidence>